<proteinExistence type="predicted"/>
<reference evidence="2" key="1">
    <citation type="submission" date="2022-10" db="EMBL/GenBank/DDBJ databases">
        <authorList>
            <person name="Chen Y."/>
            <person name="Dougan E. K."/>
            <person name="Chan C."/>
            <person name="Rhodes N."/>
            <person name="Thang M."/>
        </authorList>
    </citation>
    <scope>NUCLEOTIDE SEQUENCE</scope>
</reference>
<dbReference type="EMBL" id="CAMXCT030000535">
    <property type="protein sequence ID" value="CAL4767390.1"/>
    <property type="molecule type" value="Genomic_DNA"/>
</dbReference>
<dbReference type="AlphaFoldDB" id="A0A9P1BXF2"/>
<organism evidence="2">
    <name type="scientific">Cladocopium goreaui</name>
    <dbReference type="NCBI Taxonomy" id="2562237"/>
    <lineage>
        <taxon>Eukaryota</taxon>
        <taxon>Sar</taxon>
        <taxon>Alveolata</taxon>
        <taxon>Dinophyceae</taxon>
        <taxon>Suessiales</taxon>
        <taxon>Symbiodiniaceae</taxon>
        <taxon>Cladocopium</taxon>
    </lineage>
</organism>
<evidence type="ECO:0000313" key="2">
    <source>
        <dbReference type="EMBL" id="CAI3980078.1"/>
    </source>
</evidence>
<dbReference type="Gene3D" id="1.20.5.2050">
    <property type="match status" value="1"/>
</dbReference>
<dbReference type="OrthoDB" id="427764at2759"/>
<reference evidence="3" key="2">
    <citation type="submission" date="2024-04" db="EMBL/GenBank/DDBJ databases">
        <authorList>
            <person name="Chen Y."/>
            <person name="Shah S."/>
            <person name="Dougan E. K."/>
            <person name="Thang M."/>
            <person name="Chan C."/>
        </authorList>
    </citation>
    <scope>NUCLEOTIDE SEQUENCE [LARGE SCALE GENOMIC DNA]</scope>
</reference>
<feature type="region of interest" description="Disordered" evidence="1">
    <location>
        <begin position="1"/>
        <end position="24"/>
    </location>
</feature>
<gene>
    <name evidence="2" type="ORF">C1SCF055_LOCUS7986</name>
</gene>
<protein>
    <submittedName>
        <fullName evidence="4">AP2/ERF domain-containing protein</fullName>
    </submittedName>
</protein>
<name>A0A9P1BXF2_9DINO</name>
<dbReference type="EMBL" id="CAMXCT010000535">
    <property type="protein sequence ID" value="CAI3980078.1"/>
    <property type="molecule type" value="Genomic_DNA"/>
</dbReference>
<keyword evidence="5" id="KW-1185">Reference proteome</keyword>
<evidence type="ECO:0000313" key="5">
    <source>
        <dbReference type="Proteomes" id="UP001152797"/>
    </source>
</evidence>
<comment type="caution">
    <text evidence="2">The sequence shown here is derived from an EMBL/GenBank/DDBJ whole genome shotgun (WGS) entry which is preliminary data.</text>
</comment>
<evidence type="ECO:0000313" key="3">
    <source>
        <dbReference type="EMBL" id="CAL1133453.1"/>
    </source>
</evidence>
<evidence type="ECO:0000313" key="4">
    <source>
        <dbReference type="EMBL" id="CAL4767390.1"/>
    </source>
</evidence>
<sequence>MAEEPSLEKKEIADSVKVKNEASARQEITFESPQIGWMDMDDLWDLPVSGADRSKAFDANRLPRLSSADGSHATQGLEVFESVGVQNEEATPRGEETKEAPVAMPAAEHPLLLAVEQKPAKLGRYRLAKQSGARGVLWCTQAFGWKVWFPKVDCKGNFITWTSRAFCVKKFMVSGGTEVEADAAALEAAMAFRTELVEKGILSEPKLKDPEFTSEVLGVCWSKSRKKWQVQVSPNKSKRIHGGCFTEKAAAEAKALELREKHGLQLQVKPVPALANRYAGLPVFHPKVPYPGVTWHLQNQRWRATCRVGGACRHFGVRPKDHSEAELERSFKVAVAWRKKQEIQKQGKAVKPKAKPPKK</sequence>
<dbReference type="Proteomes" id="UP001152797">
    <property type="component" value="Unassembled WGS sequence"/>
</dbReference>
<evidence type="ECO:0000256" key="1">
    <source>
        <dbReference type="SAM" id="MobiDB-lite"/>
    </source>
</evidence>
<dbReference type="EMBL" id="CAMXCT020000535">
    <property type="protein sequence ID" value="CAL1133453.1"/>
    <property type="molecule type" value="Genomic_DNA"/>
</dbReference>
<accession>A0A9P1BXF2</accession>